<dbReference type="EMBL" id="WBOS01000006">
    <property type="protein sequence ID" value="KAB2334522.1"/>
    <property type="molecule type" value="Genomic_DNA"/>
</dbReference>
<keyword evidence="1" id="KW-0472">Membrane</keyword>
<name>A0A6L3V4Y3_9BACI</name>
<feature type="transmembrane region" description="Helical" evidence="1">
    <location>
        <begin position="7"/>
        <end position="28"/>
    </location>
</feature>
<feature type="transmembrane region" description="Helical" evidence="1">
    <location>
        <begin position="34"/>
        <end position="59"/>
    </location>
</feature>
<comment type="caution">
    <text evidence="2">The sequence shown here is derived from an EMBL/GenBank/DDBJ whole genome shotgun (WGS) entry which is preliminary data.</text>
</comment>
<dbReference type="AlphaFoldDB" id="A0A6L3V4Y3"/>
<evidence type="ECO:0000256" key="1">
    <source>
        <dbReference type="SAM" id="Phobius"/>
    </source>
</evidence>
<dbReference type="RefSeq" id="WP_151535598.1">
    <property type="nucleotide sequence ID" value="NZ_WBOS01000006.1"/>
</dbReference>
<keyword evidence="3" id="KW-1185">Reference proteome</keyword>
<keyword evidence="1" id="KW-1133">Transmembrane helix</keyword>
<protein>
    <submittedName>
        <fullName evidence="2">Uncharacterized protein</fullName>
    </submittedName>
</protein>
<feature type="transmembrane region" description="Helical" evidence="1">
    <location>
        <begin position="66"/>
        <end position="87"/>
    </location>
</feature>
<dbReference type="Proteomes" id="UP000481030">
    <property type="component" value="Unassembled WGS sequence"/>
</dbReference>
<organism evidence="2 3">
    <name type="scientific">Cytobacillus depressus</name>
    <dbReference type="NCBI Taxonomy" id="1602942"/>
    <lineage>
        <taxon>Bacteria</taxon>
        <taxon>Bacillati</taxon>
        <taxon>Bacillota</taxon>
        <taxon>Bacilli</taxon>
        <taxon>Bacillales</taxon>
        <taxon>Bacillaceae</taxon>
        <taxon>Cytobacillus</taxon>
    </lineage>
</organism>
<proteinExistence type="predicted"/>
<keyword evidence="1" id="KW-0812">Transmembrane</keyword>
<sequence length="274" mass="31347">MKPILWIINGIISSLIFIFLVSFSFNFFDMFMILILWVMFVLPVFLIGGSTTLAVVFYLQKKYQSMSYFPSLIVFIFSGIICNVFALLDLARNGWNEGVLQYLILGIAGSLIYFHMWLLLNKATALIKAKLPMNKINFLWKSGINVFIVVVIIAFILNLNRAQENMKLEQVIHSIVEDKNNSQFNLNPLTDFSWDKAQLFGPYTTKEIIEESLGVSYDGQTGGIDYREDIFLLVFLHEDKVVQYAILDRQGAVNFSGKKAITPSDDLIKIERTH</sequence>
<feature type="transmembrane region" description="Helical" evidence="1">
    <location>
        <begin position="138"/>
        <end position="157"/>
    </location>
</feature>
<reference evidence="2 3" key="1">
    <citation type="journal article" date="2016" name="Antonie Van Leeuwenhoek">
        <title>Bacillus depressus sp. nov., isolated from soil of a sunflower field.</title>
        <authorList>
            <person name="Wei X."/>
            <person name="Xin D."/>
            <person name="Xin Y."/>
            <person name="Zhang H."/>
            <person name="Wang T."/>
            <person name="Zhang J."/>
        </authorList>
    </citation>
    <scope>NUCLEOTIDE SEQUENCE [LARGE SCALE GENOMIC DNA]</scope>
    <source>
        <strain evidence="2 3">BZ1</strain>
    </source>
</reference>
<accession>A0A6L3V4Y3</accession>
<gene>
    <name evidence="2" type="ORF">F7731_15045</name>
</gene>
<evidence type="ECO:0000313" key="3">
    <source>
        <dbReference type="Proteomes" id="UP000481030"/>
    </source>
</evidence>
<evidence type="ECO:0000313" key="2">
    <source>
        <dbReference type="EMBL" id="KAB2334522.1"/>
    </source>
</evidence>
<feature type="transmembrane region" description="Helical" evidence="1">
    <location>
        <begin position="99"/>
        <end position="118"/>
    </location>
</feature>
<dbReference type="OrthoDB" id="8778044at2"/>